<dbReference type="NCBIfam" id="NF047398">
    <property type="entry name" value="AAA_KGGVGR"/>
    <property type="match status" value="1"/>
</dbReference>
<protein>
    <submittedName>
        <fullName evidence="4">ParA family protein</fullName>
    </submittedName>
</protein>
<keyword evidence="1" id="KW-0547">Nucleotide-binding</keyword>
<keyword evidence="3" id="KW-0175">Coiled coil</keyword>
<dbReference type="EMBL" id="SFAZ01000061">
    <property type="protein sequence ID" value="TRU78526.1"/>
    <property type="molecule type" value="Genomic_DNA"/>
</dbReference>
<evidence type="ECO:0000256" key="1">
    <source>
        <dbReference type="ARBA" id="ARBA00022741"/>
    </source>
</evidence>
<comment type="caution">
    <text evidence="4">The sequence shown here is derived from an EMBL/GenBank/DDBJ whole genome shotgun (WGS) entry which is preliminary data.</text>
</comment>
<reference evidence="4 5" key="1">
    <citation type="submission" date="2019-01" db="EMBL/GenBank/DDBJ databases">
        <title>Coherence of Microcystis species and biogeography revealed through population genomics.</title>
        <authorList>
            <person name="Perez-Carrascal O.M."/>
            <person name="Terrat Y."/>
            <person name="Giani A."/>
            <person name="Fortin N."/>
            <person name="Tromas N."/>
            <person name="Shapiro B.J."/>
        </authorList>
    </citation>
    <scope>NUCLEOTIDE SEQUENCE [LARGE SCALE GENOMIC DNA]</scope>
    <source>
        <strain evidence="4">Mv_BB_P_19951000_S68D</strain>
    </source>
</reference>
<evidence type="ECO:0000313" key="4">
    <source>
        <dbReference type="EMBL" id="TRU78526.1"/>
    </source>
</evidence>
<dbReference type="PANTHER" id="PTHR43384">
    <property type="entry name" value="SEPTUM SITE-DETERMINING PROTEIN MIND HOMOLOG, CHLOROPLASTIC-RELATED"/>
    <property type="match status" value="1"/>
</dbReference>
<accession>A0A552I4X9</accession>
<dbReference type="InterPro" id="IPR027417">
    <property type="entry name" value="P-loop_NTPase"/>
</dbReference>
<evidence type="ECO:0000256" key="2">
    <source>
        <dbReference type="ARBA" id="ARBA00022840"/>
    </source>
</evidence>
<evidence type="ECO:0000256" key="3">
    <source>
        <dbReference type="SAM" id="Coils"/>
    </source>
</evidence>
<proteinExistence type="predicted"/>
<dbReference type="GO" id="GO:0005829">
    <property type="term" value="C:cytosol"/>
    <property type="evidence" value="ECO:0007669"/>
    <property type="project" value="TreeGrafter"/>
</dbReference>
<dbReference type="GO" id="GO:0009898">
    <property type="term" value="C:cytoplasmic side of plasma membrane"/>
    <property type="evidence" value="ECO:0007669"/>
    <property type="project" value="TreeGrafter"/>
</dbReference>
<dbReference type="SUPFAM" id="SSF52540">
    <property type="entry name" value="P-loop containing nucleoside triphosphate hydrolases"/>
    <property type="match status" value="1"/>
</dbReference>
<dbReference type="PANTHER" id="PTHR43384:SF6">
    <property type="entry name" value="SEPTUM SITE-DETERMINING PROTEIN MIND HOMOLOG, CHLOROPLASTIC"/>
    <property type="match status" value="1"/>
</dbReference>
<evidence type="ECO:0000313" key="5">
    <source>
        <dbReference type="Proteomes" id="UP000320674"/>
    </source>
</evidence>
<dbReference type="GO" id="GO:0016887">
    <property type="term" value="F:ATP hydrolysis activity"/>
    <property type="evidence" value="ECO:0007669"/>
    <property type="project" value="TreeGrafter"/>
</dbReference>
<name>A0A552I4X9_MICVR</name>
<keyword evidence="2" id="KW-0067">ATP-binding</keyword>
<dbReference type="GO" id="GO:0051782">
    <property type="term" value="P:negative regulation of cell division"/>
    <property type="evidence" value="ECO:0007669"/>
    <property type="project" value="TreeGrafter"/>
</dbReference>
<dbReference type="GO" id="GO:0005524">
    <property type="term" value="F:ATP binding"/>
    <property type="evidence" value="ECO:0007669"/>
    <property type="project" value="UniProtKB-KW"/>
</dbReference>
<dbReference type="Proteomes" id="UP000320674">
    <property type="component" value="Unassembled WGS sequence"/>
</dbReference>
<gene>
    <name evidence="4" type="ORF">EWV77_04105</name>
</gene>
<dbReference type="InterPro" id="IPR050625">
    <property type="entry name" value="ParA/MinD_ATPase"/>
</dbReference>
<feature type="coiled-coil region" evidence="3">
    <location>
        <begin position="533"/>
        <end position="560"/>
    </location>
</feature>
<sequence>MRRRPLLTWFDIKRKIACETANGNDLPDGIVKISCFSSALEIGIQNQDDQHKANSILKEWFGDWYQESEQIIQLDIDNAPIPVEFILIDNSPCLSASIRPFWQEVAYLKANTDSEQSDSFLPNAYQDKPEIVAFYSFKGGVGRTLHLAAYILALLARAKEINKPVKILVIDSDLEAPGLTYWQRYENQEATVSLSNFLEVYQYPNPSLEVALSWVTQEIKKTAKQQNKSTLYFLPAFIEEEELLDTPILPENLARNPSGAWEVGDAIHQLGQKLAVDYIFIDLRAGLSEISSPILFDSRIQRFLVTTVNEQSWRGVRMVLEKIGLLAPSDSKVKDDNYYDPSIIISFLTPEVRNLSAFENILEQLQSAYVQPKDEILYIPRLDIKETYFAQELLYINNWDEAQNKLSSTSLMELAREWAKDKLPSNNRTSVASATPSDNSLDDVKKLRDTCNKYIYAEKGEGEDLLITDPLKNLARNFQDKLPNVISIGAKGAGKTFNYIQLSRLQSWKNFLNKVYPQNQENSLENLGLIFPLLQSQNLNDHAKNILEQARQNVNNVLNNDYQFSSSDLRDRITQSLSNQDWNEVDWTNFWIKEISRVLGYNPENCQLHKLHEYLQQKNSKIIFLFDGLEDAFPNVANDNRQRKALKALIDHLPNKLSEIRQSNLGLIVFLRRDFLRYTITQNLQQFENLYRNYDLSWNLESFLKLSYWLCIQSSVINANHQDLFDCSIEDLKEKLERLWGKKLGADNAREAKSDNWIFAALTDFNGRLQARDIVRFLYHAANITVETKEEIQFSKWSNTRLLPPQAIRRALEPCSREKVRESEEEYPIFKSWVQKSLPTYSDKKIPFSLEQFKLDADTVNVLEQMGVIYEDKDKEDAVRYYMPEIFREGLGFSSQGARPRVLALKRKVLGKSNF</sequence>
<dbReference type="AlphaFoldDB" id="A0A552I4X9"/>
<dbReference type="Gene3D" id="3.40.50.300">
    <property type="entry name" value="P-loop containing nucleotide triphosphate hydrolases"/>
    <property type="match status" value="1"/>
</dbReference>
<organism evidence="4 5">
    <name type="scientific">Microcystis viridis Mv_BB_P_19951000_S68D</name>
    <dbReference type="NCBI Taxonomy" id="2486270"/>
    <lineage>
        <taxon>Bacteria</taxon>
        <taxon>Bacillati</taxon>
        <taxon>Cyanobacteriota</taxon>
        <taxon>Cyanophyceae</taxon>
        <taxon>Oscillatoriophycideae</taxon>
        <taxon>Chroococcales</taxon>
        <taxon>Microcystaceae</taxon>
        <taxon>Microcystis</taxon>
    </lineage>
</organism>